<dbReference type="RefSeq" id="WP_008278608.1">
    <property type="nucleotide sequence ID" value="NZ_AAXW01000091.1"/>
</dbReference>
<accession>A3IYZ0</accession>
<proteinExistence type="predicted"/>
<feature type="transmembrane region" description="Helical" evidence="1">
    <location>
        <begin position="27"/>
        <end position="46"/>
    </location>
</feature>
<keyword evidence="1" id="KW-1133">Transmembrane helix</keyword>
<keyword evidence="1" id="KW-0812">Transmembrane</keyword>
<sequence length="71" mass="8440">MNDYEMIDALDILDPGIEFDWRNWEDLGLLTLVILFTIGGIVYVVYELKQKKNKLTHYYNRKTGKVEELDE</sequence>
<evidence type="ECO:0000313" key="2">
    <source>
        <dbReference type="EMBL" id="EAZ88291.1"/>
    </source>
</evidence>
<dbReference type="eggNOG" id="ENOG5032QB5">
    <property type="taxonomic scope" value="Bacteria"/>
</dbReference>
<evidence type="ECO:0000313" key="3">
    <source>
        <dbReference type="Proteomes" id="UP000003781"/>
    </source>
</evidence>
<keyword evidence="1" id="KW-0472">Membrane</keyword>
<reference evidence="2 3" key="1">
    <citation type="submission" date="2007-03" db="EMBL/GenBank/DDBJ databases">
        <authorList>
            <person name="Stal L."/>
            <person name="Ferriera S."/>
            <person name="Johnson J."/>
            <person name="Kravitz S."/>
            <person name="Beeson K."/>
            <person name="Sutton G."/>
            <person name="Rogers Y.-H."/>
            <person name="Friedman R."/>
            <person name="Frazier M."/>
            <person name="Venter J.C."/>
        </authorList>
    </citation>
    <scope>NUCLEOTIDE SEQUENCE [LARGE SCALE GENOMIC DNA]</scope>
    <source>
        <strain evidence="2 3">CCY0110</strain>
    </source>
</reference>
<dbReference type="Proteomes" id="UP000003781">
    <property type="component" value="Unassembled WGS sequence"/>
</dbReference>
<evidence type="ECO:0000256" key="1">
    <source>
        <dbReference type="SAM" id="Phobius"/>
    </source>
</evidence>
<organism evidence="2 3">
    <name type="scientific">Crocosphaera chwakensis CCY0110</name>
    <dbReference type="NCBI Taxonomy" id="391612"/>
    <lineage>
        <taxon>Bacteria</taxon>
        <taxon>Bacillati</taxon>
        <taxon>Cyanobacteriota</taxon>
        <taxon>Cyanophyceae</taxon>
        <taxon>Oscillatoriophycideae</taxon>
        <taxon>Chroococcales</taxon>
        <taxon>Aphanothecaceae</taxon>
        <taxon>Crocosphaera</taxon>
        <taxon>Crocosphaera chwakensis</taxon>
    </lineage>
</organism>
<dbReference type="OrthoDB" id="582811at2"/>
<dbReference type="EMBL" id="AAXW01000091">
    <property type="protein sequence ID" value="EAZ88291.1"/>
    <property type="molecule type" value="Genomic_DNA"/>
</dbReference>
<comment type="caution">
    <text evidence="2">The sequence shown here is derived from an EMBL/GenBank/DDBJ whole genome shotgun (WGS) entry which is preliminary data.</text>
</comment>
<protein>
    <submittedName>
        <fullName evidence="2">Uncharacterized protein</fullName>
    </submittedName>
</protein>
<name>A3IYZ0_9CHRO</name>
<gene>
    <name evidence="2" type="ORF">CY0110_14335</name>
</gene>
<keyword evidence="3" id="KW-1185">Reference proteome</keyword>
<dbReference type="AlphaFoldDB" id="A3IYZ0"/>